<feature type="transmembrane region" description="Helical" evidence="1">
    <location>
        <begin position="6"/>
        <end position="28"/>
    </location>
</feature>
<name>A0ABC9NTI9_ESCAT</name>
<keyword evidence="1" id="KW-0812">Transmembrane</keyword>
<dbReference type="EMBL" id="ABKX01000001">
    <property type="protein sequence ID" value="EDS93676.1"/>
    <property type="molecule type" value="Genomic_DNA"/>
</dbReference>
<evidence type="ECO:0000256" key="1">
    <source>
        <dbReference type="SAM" id="Phobius"/>
    </source>
</evidence>
<gene>
    <name evidence="2" type="ORF">ESCAB7627_0442</name>
</gene>
<sequence length="152" mass="17699">MLYFWVGLFTLMISIINYSVHMDAFLYMQKQKKIADEQAILEDVLTSSEYIGKIITEHKGKCSDINTTCTELLQNRLENDGYTVNNNVMHCRHNGKIITYYNYKPNNKLYDSVLSLYEKHGVQDLKTIDHATSSYCKLSSEGVYIQKEYKDN</sequence>
<keyword evidence="1" id="KW-0472">Membrane</keyword>
<comment type="caution">
    <text evidence="2">The sequence shown here is derived from an EMBL/GenBank/DDBJ whole genome shotgun (WGS) entry which is preliminary data.</text>
</comment>
<protein>
    <submittedName>
        <fullName evidence="2">BfpL</fullName>
    </submittedName>
</protein>
<keyword evidence="1" id="KW-1133">Transmembrane helix</keyword>
<dbReference type="RefSeq" id="WP_000965488.1">
    <property type="nucleotide sequence ID" value="NZ_CH991859.1"/>
</dbReference>
<proteinExistence type="predicted"/>
<accession>A0ABC9NTI9</accession>
<evidence type="ECO:0000313" key="2">
    <source>
        <dbReference type="EMBL" id="EDS93676.1"/>
    </source>
</evidence>
<organism evidence="2 3">
    <name type="scientific">Escherichia albertii (strain TW07627)</name>
    <dbReference type="NCBI Taxonomy" id="502347"/>
    <lineage>
        <taxon>Bacteria</taxon>
        <taxon>Pseudomonadati</taxon>
        <taxon>Pseudomonadota</taxon>
        <taxon>Gammaproteobacteria</taxon>
        <taxon>Enterobacterales</taxon>
        <taxon>Enterobacteriaceae</taxon>
        <taxon>Escherichia</taxon>
    </lineage>
</organism>
<evidence type="ECO:0000313" key="3">
    <source>
        <dbReference type="Proteomes" id="UP000003042"/>
    </source>
</evidence>
<dbReference type="AlphaFoldDB" id="A0ABC9NTI9"/>
<dbReference type="Proteomes" id="UP000003042">
    <property type="component" value="Unassembled WGS sequence"/>
</dbReference>
<reference evidence="2 3" key="1">
    <citation type="submission" date="2008-02" db="EMBL/GenBank/DDBJ databases">
        <title>Annotation of Escherichia albertii TW07627.</title>
        <authorList>
            <person name="Sutton G."/>
            <person name="Whittam T.S."/>
            <person name="Sebastian Y."/>
        </authorList>
    </citation>
    <scope>NUCLEOTIDE SEQUENCE [LARGE SCALE GENOMIC DNA]</scope>
    <source>
        <strain evidence="2 3">TW07627</strain>
    </source>
</reference>